<keyword evidence="1" id="KW-0175">Coiled coil</keyword>
<dbReference type="EMBL" id="BAABRU010000001">
    <property type="protein sequence ID" value="GAA5526615.1"/>
    <property type="molecule type" value="Genomic_DNA"/>
</dbReference>
<proteinExistence type="predicted"/>
<dbReference type="RefSeq" id="WP_345720255.1">
    <property type="nucleotide sequence ID" value="NZ_BAABRU010000001.1"/>
</dbReference>
<dbReference type="InterPro" id="IPR011600">
    <property type="entry name" value="Pept_C14_caspase"/>
</dbReference>
<organism evidence="3 4">
    <name type="scientific">Herpetosiphon gulosus</name>
    <dbReference type="NCBI Taxonomy" id="1973496"/>
    <lineage>
        <taxon>Bacteria</taxon>
        <taxon>Bacillati</taxon>
        <taxon>Chloroflexota</taxon>
        <taxon>Chloroflexia</taxon>
        <taxon>Herpetosiphonales</taxon>
        <taxon>Herpetosiphonaceae</taxon>
        <taxon>Herpetosiphon</taxon>
    </lineage>
</organism>
<keyword evidence="4" id="KW-1185">Reference proteome</keyword>
<sequence>MNVRNNLALLIGVGKNKTESFKPLPVQNDIEALKSALSDRDVGGYQPEAIQCLVDQQATIPAIERQLIWLAEQAQAEPDATIFIYYSGHGAYDDHDRYYLINYEATTDLAASAFSAQRLMELLKNINSQRVVIVFDCCYAAGLARGKGLNGTLEFGNPSKALVSQFGQGSGVVVIASSQPHEESFFDYDSVSIFTKAFLSLLYGYNAPADATEVMIGHVIDTLPKMLAHTNQTPEIAFHGQSFSLAKLLGGKGLGAGGWQGYQAQAEASIQDLIARSQVTNVQIQNPINAHNVQQDSSQHTTTNHGMNFGGASFGNNTEITSGDSYKSTISIGGRSTVNGPVVGINRDTINYTYSSQPSTAIDLKNLDLLEKQLSGLVQTYSHNPALADQLQMIAIHLRKAQRNQAEQAQAELAKAKAVALEIQSDDPTLLGLLQTFHNL</sequence>
<accession>A0ABP9WWV5</accession>
<dbReference type="SUPFAM" id="SSF52129">
    <property type="entry name" value="Caspase-like"/>
    <property type="match status" value="1"/>
</dbReference>
<feature type="coiled-coil region" evidence="1">
    <location>
        <begin position="399"/>
        <end position="426"/>
    </location>
</feature>
<dbReference type="Gene3D" id="3.40.50.1460">
    <property type="match status" value="1"/>
</dbReference>
<gene>
    <name evidence="3" type="ORF">Hgul01_00389</name>
</gene>
<evidence type="ECO:0000313" key="4">
    <source>
        <dbReference type="Proteomes" id="UP001428290"/>
    </source>
</evidence>
<name>A0ABP9WWV5_9CHLR</name>
<dbReference type="Pfam" id="PF00656">
    <property type="entry name" value="Peptidase_C14"/>
    <property type="match status" value="1"/>
</dbReference>
<evidence type="ECO:0000259" key="2">
    <source>
        <dbReference type="Pfam" id="PF00656"/>
    </source>
</evidence>
<evidence type="ECO:0000313" key="3">
    <source>
        <dbReference type="EMBL" id="GAA5526615.1"/>
    </source>
</evidence>
<protein>
    <recommendedName>
        <fullName evidence="2">Peptidase C14 caspase domain-containing protein</fullName>
    </recommendedName>
</protein>
<dbReference type="Proteomes" id="UP001428290">
    <property type="component" value="Unassembled WGS sequence"/>
</dbReference>
<dbReference type="InterPro" id="IPR029030">
    <property type="entry name" value="Caspase-like_dom_sf"/>
</dbReference>
<comment type="caution">
    <text evidence="3">The sequence shown here is derived from an EMBL/GenBank/DDBJ whole genome shotgun (WGS) entry which is preliminary data.</text>
</comment>
<feature type="domain" description="Peptidase C14 caspase" evidence="2">
    <location>
        <begin position="7"/>
        <end position="223"/>
    </location>
</feature>
<reference evidence="3 4" key="1">
    <citation type="submission" date="2024-02" db="EMBL/GenBank/DDBJ databases">
        <title>Herpetosiphon gulosus NBRC 112829.</title>
        <authorList>
            <person name="Ichikawa N."/>
            <person name="Katano-Makiyama Y."/>
            <person name="Hidaka K."/>
        </authorList>
    </citation>
    <scope>NUCLEOTIDE SEQUENCE [LARGE SCALE GENOMIC DNA]</scope>
    <source>
        <strain evidence="3 4">NBRC 112829</strain>
    </source>
</reference>
<evidence type="ECO:0000256" key="1">
    <source>
        <dbReference type="SAM" id="Coils"/>
    </source>
</evidence>